<evidence type="ECO:0000313" key="2">
    <source>
        <dbReference type="Proteomes" id="UP000249396"/>
    </source>
</evidence>
<accession>A0A2W4RLY9</accession>
<comment type="caution">
    <text evidence="1">The sequence shown here is derived from an EMBL/GenBank/DDBJ whole genome shotgun (WGS) entry which is preliminary data.</text>
</comment>
<protein>
    <submittedName>
        <fullName evidence="1">Uncharacterized protein</fullName>
    </submittedName>
</protein>
<proteinExistence type="predicted"/>
<dbReference type="Proteomes" id="UP000249396">
    <property type="component" value="Unassembled WGS sequence"/>
</dbReference>
<evidence type="ECO:0000313" key="1">
    <source>
        <dbReference type="EMBL" id="PZN82599.1"/>
    </source>
</evidence>
<organism evidence="1 2">
    <name type="scientific">Candidatus Methylumidiphilus alinenensis</name>
    <dbReference type="NCBI Taxonomy" id="2202197"/>
    <lineage>
        <taxon>Bacteria</taxon>
        <taxon>Pseudomonadati</taxon>
        <taxon>Pseudomonadota</taxon>
        <taxon>Gammaproteobacteria</taxon>
        <taxon>Methylococcales</taxon>
        <taxon>Candidatus Methylumidiphilus</taxon>
    </lineage>
</organism>
<reference evidence="1 2" key="1">
    <citation type="journal article" date="2018" name="Aquat. Microb. Ecol.">
        <title>Gammaproteobacterial methanotrophs dominate.</title>
        <authorList>
            <person name="Rissanen A.J."/>
            <person name="Saarenheimo J."/>
            <person name="Tiirola M."/>
            <person name="Peura S."/>
            <person name="Aalto S.L."/>
            <person name="Karvinen A."/>
            <person name="Nykanen H."/>
        </authorList>
    </citation>
    <scope>NUCLEOTIDE SEQUENCE [LARGE SCALE GENOMIC DNA]</scope>
    <source>
        <strain evidence="1">AMbin10</strain>
    </source>
</reference>
<sequence>MEANNITYTGTQTPNFTKDLPGPVFIASAPALRIASVAGTAVPANPTGSADVALPTSTTGPVDVVFQTVNVPVGNTVTLRLVPANGQPTEVLSPAITGTTATGTTSVKVTLPSGPSTLQATTTYTVVVAGSVDLSRFAHNEAVEKVEFTVPLKGDIRTRLLTASGKAYEVSYATLRAAGFRG</sequence>
<gene>
    <name evidence="1" type="ORF">DM484_06130</name>
</gene>
<dbReference type="EMBL" id="QJPH01000211">
    <property type="protein sequence ID" value="PZN82599.1"/>
    <property type="molecule type" value="Genomic_DNA"/>
</dbReference>
<dbReference type="AlphaFoldDB" id="A0A2W4RLY9"/>
<name>A0A2W4RLY9_9GAMM</name>